<accession>A0AA87ZHU2</accession>
<dbReference type="InterPro" id="IPR017451">
    <property type="entry name" value="F-box-assoc_interact_dom"/>
</dbReference>
<dbReference type="EMBL" id="BTGU01000006">
    <property type="protein sequence ID" value="GMN36528.1"/>
    <property type="molecule type" value="Genomic_DNA"/>
</dbReference>
<proteinExistence type="predicted"/>
<dbReference type="NCBIfam" id="TIGR01640">
    <property type="entry name" value="F_box_assoc_1"/>
    <property type="match status" value="1"/>
</dbReference>
<dbReference type="Proteomes" id="UP001187192">
    <property type="component" value="Unassembled WGS sequence"/>
</dbReference>
<dbReference type="AlphaFoldDB" id="A0AA87ZHU2"/>
<comment type="caution">
    <text evidence="3">The sequence shown here is derived from an EMBL/GenBank/DDBJ whole genome shotgun (WGS) entry which is preliminary data.</text>
</comment>
<protein>
    <recommendedName>
        <fullName evidence="2">F-box associated beta-propeller type 1 domain-containing protein</fullName>
    </recommendedName>
</protein>
<evidence type="ECO:0000259" key="2">
    <source>
        <dbReference type="Pfam" id="PF07734"/>
    </source>
</evidence>
<dbReference type="PANTHER" id="PTHR31672:SF13">
    <property type="entry name" value="F-BOX PROTEIN CPR30-LIKE"/>
    <property type="match status" value="1"/>
</dbReference>
<feature type="domain" description="F-box associated beta-propeller type 1" evidence="2">
    <location>
        <begin position="6"/>
        <end position="249"/>
    </location>
</feature>
<sequence>MCYGNEIKILGSCNGLLCIANVADDIAFWNPSIKTHRLLPFLPLDRSRDLRMSLRVYRVYGFGYDFINEDYKLVRISQFIGLDYRSFQSEVRIYSLRLNEWKSLEDMPYALWYTDRMGVYLDGFLHWVVIRKIELDETGLIVALDLARESYGEIPLPAFMNNDYQIDLGVLGGCLCVLASFKEVGFDVWVMREYGVKESWTKLLKLGHSVLGIRPLTYSNTGGDILFEEGYRKLFWYNLKSQTVEYVKIRGVPDVFEALVCVCSLAPVNPSSRRRNRESEEDSSKMRAEEEGIRELVHERVLQK</sequence>
<reference evidence="3" key="1">
    <citation type="submission" date="2023-07" db="EMBL/GenBank/DDBJ databases">
        <title>draft genome sequence of fig (Ficus carica).</title>
        <authorList>
            <person name="Takahashi T."/>
            <person name="Nishimura K."/>
        </authorList>
    </citation>
    <scope>NUCLEOTIDE SEQUENCE</scope>
</reference>
<feature type="compositionally biased region" description="Basic and acidic residues" evidence="1">
    <location>
        <begin position="282"/>
        <end position="292"/>
    </location>
</feature>
<dbReference type="InterPro" id="IPR050796">
    <property type="entry name" value="SCF_F-box_component"/>
</dbReference>
<name>A0AA87ZHU2_FICCA</name>
<evidence type="ECO:0000256" key="1">
    <source>
        <dbReference type="SAM" id="MobiDB-lite"/>
    </source>
</evidence>
<dbReference type="PANTHER" id="PTHR31672">
    <property type="entry name" value="BNACNNG10540D PROTEIN"/>
    <property type="match status" value="1"/>
</dbReference>
<keyword evidence="4" id="KW-1185">Reference proteome</keyword>
<organism evidence="3 4">
    <name type="scientific">Ficus carica</name>
    <name type="common">Common fig</name>
    <dbReference type="NCBI Taxonomy" id="3494"/>
    <lineage>
        <taxon>Eukaryota</taxon>
        <taxon>Viridiplantae</taxon>
        <taxon>Streptophyta</taxon>
        <taxon>Embryophyta</taxon>
        <taxon>Tracheophyta</taxon>
        <taxon>Spermatophyta</taxon>
        <taxon>Magnoliopsida</taxon>
        <taxon>eudicotyledons</taxon>
        <taxon>Gunneridae</taxon>
        <taxon>Pentapetalae</taxon>
        <taxon>rosids</taxon>
        <taxon>fabids</taxon>
        <taxon>Rosales</taxon>
        <taxon>Moraceae</taxon>
        <taxon>Ficeae</taxon>
        <taxon>Ficus</taxon>
    </lineage>
</organism>
<dbReference type="Pfam" id="PF07734">
    <property type="entry name" value="FBA_1"/>
    <property type="match status" value="1"/>
</dbReference>
<feature type="region of interest" description="Disordered" evidence="1">
    <location>
        <begin position="269"/>
        <end position="292"/>
    </location>
</feature>
<gene>
    <name evidence="3" type="ORF">TIFTF001_006086</name>
</gene>
<evidence type="ECO:0000313" key="3">
    <source>
        <dbReference type="EMBL" id="GMN36528.1"/>
    </source>
</evidence>
<dbReference type="InterPro" id="IPR006527">
    <property type="entry name" value="F-box-assoc_dom_typ1"/>
</dbReference>
<evidence type="ECO:0000313" key="4">
    <source>
        <dbReference type="Proteomes" id="UP001187192"/>
    </source>
</evidence>